<protein>
    <recommendedName>
        <fullName evidence="4">EamA domain-containing protein</fullName>
    </recommendedName>
</protein>
<comment type="caution">
    <text evidence="2">The sequence shown here is derived from an EMBL/GenBank/DDBJ whole genome shotgun (WGS) entry which is preliminary data.</text>
</comment>
<feature type="transmembrane region" description="Helical" evidence="1">
    <location>
        <begin position="30"/>
        <end position="52"/>
    </location>
</feature>
<keyword evidence="1" id="KW-0812">Transmembrane</keyword>
<feature type="transmembrane region" description="Helical" evidence="1">
    <location>
        <begin position="105"/>
        <end position="133"/>
    </location>
</feature>
<evidence type="ECO:0000313" key="3">
    <source>
        <dbReference type="Proteomes" id="UP000178121"/>
    </source>
</evidence>
<dbReference type="EMBL" id="MHRI01000030">
    <property type="protein sequence ID" value="OHA20404.1"/>
    <property type="molecule type" value="Genomic_DNA"/>
</dbReference>
<feature type="transmembrane region" description="Helical" evidence="1">
    <location>
        <begin position="145"/>
        <end position="165"/>
    </location>
</feature>
<proteinExistence type="predicted"/>
<name>A0A1G2M9I8_9BACT</name>
<keyword evidence="1" id="KW-0472">Membrane</keyword>
<evidence type="ECO:0000313" key="2">
    <source>
        <dbReference type="EMBL" id="OHA20404.1"/>
    </source>
</evidence>
<feature type="transmembrane region" description="Helical" evidence="1">
    <location>
        <begin position="206"/>
        <end position="226"/>
    </location>
</feature>
<accession>A0A1G2M9I8</accession>
<feature type="transmembrane region" description="Helical" evidence="1">
    <location>
        <begin position="64"/>
        <end position="85"/>
    </location>
</feature>
<reference evidence="2 3" key="1">
    <citation type="journal article" date="2016" name="Nat. Commun.">
        <title>Thousands of microbial genomes shed light on interconnected biogeochemical processes in an aquifer system.</title>
        <authorList>
            <person name="Anantharaman K."/>
            <person name="Brown C.T."/>
            <person name="Hug L.A."/>
            <person name="Sharon I."/>
            <person name="Castelle C.J."/>
            <person name="Probst A.J."/>
            <person name="Thomas B.C."/>
            <person name="Singh A."/>
            <person name="Wilkins M.J."/>
            <person name="Karaoz U."/>
            <person name="Brodie E.L."/>
            <person name="Williams K.H."/>
            <person name="Hubbard S.S."/>
            <person name="Banfield J.F."/>
        </authorList>
    </citation>
    <scope>NUCLEOTIDE SEQUENCE [LARGE SCALE GENOMIC DNA]</scope>
</reference>
<gene>
    <name evidence="2" type="ORF">A2849_01345</name>
</gene>
<dbReference type="AlphaFoldDB" id="A0A1G2M9I8"/>
<evidence type="ECO:0008006" key="4">
    <source>
        <dbReference type="Google" id="ProtNLM"/>
    </source>
</evidence>
<dbReference type="Proteomes" id="UP000178121">
    <property type="component" value="Unassembled WGS sequence"/>
</dbReference>
<feature type="transmembrane region" description="Helical" evidence="1">
    <location>
        <begin position="258"/>
        <end position="276"/>
    </location>
</feature>
<evidence type="ECO:0000256" key="1">
    <source>
        <dbReference type="SAM" id="Phobius"/>
    </source>
</evidence>
<sequence>MIGLLLMAVATCFGETQESLGKYNVATGKQSIYTMGFISMLGGFIFFLIIAAIKEEFRFSIESLPTLSLRIALELLLAQISVLAITRADRSTYSFIRVGTIPLLLIVDLVLGYSISTFALIGISLILLVLILLFRSHDLKKDGMWFVMGTSILGAATLSLFKYNITHFNSVEAEESIVIAVLLVYFFCMALFVAKENPILLLKRPTVLAQSVSAGFANVLMSFAYLYGAASIITTAKRGLGVFFSILSGNFYFKERGIFIKIIALLAIVVGLIFSTF</sequence>
<keyword evidence="1" id="KW-1133">Transmembrane helix</keyword>
<organism evidence="2 3">
    <name type="scientific">Candidatus Taylorbacteria bacterium RIFCSPHIGHO2_01_FULL_51_15</name>
    <dbReference type="NCBI Taxonomy" id="1802304"/>
    <lineage>
        <taxon>Bacteria</taxon>
        <taxon>Candidatus Tayloriibacteriota</taxon>
    </lineage>
</organism>
<feature type="transmembrane region" description="Helical" evidence="1">
    <location>
        <begin position="177"/>
        <end position="194"/>
    </location>
</feature>